<gene>
    <name evidence="2" type="ORF">HKD39_13075</name>
</gene>
<dbReference type="Gene3D" id="3.50.50.60">
    <property type="entry name" value="FAD/NAD(P)-binding domain"/>
    <property type="match status" value="1"/>
</dbReference>
<proteinExistence type="predicted"/>
<reference evidence="2 3" key="1">
    <citation type="submission" date="2020-05" db="EMBL/GenBank/DDBJ databases">
        <title>Nakamurella sp. DB0629 isolated from air conditioner.</title>
        <authorList>
            <person name="Kim D.H."/>
            <person name="Kim D.-U."/>
        </authorList>
    </citation>
    <scope>NUCLEOTIDE SEQUENCE [LARGE SCALE GENOMIC DNA]</scope>
    <source>
        <strain evidence="2 3">DB0629</strain>
    </source>
</reference>
<dbReference type="Proteomes" id="UP000562984">
    <property type="component" value="Unassembled WGS sequence"/>
</dbReference>
<organism evidence="2 3">
    <name type="scientific">Nakamurella aerolata</name>
    <dbReference type="NCBI Taxonomy" id="1656892"/>
    <lineage>
        <taxon>Bacteria</taxon>
        <taxon>Bacillati</taxon>
        <taxon>Actinomycetota</taxon>
        <taxon>Actinomycetes</taxon>
        <taxon>Nakamurellales</taxon>
        <taxon>Nakamurellaceae</taxon>
        <taxon>Nakamurella</taxon>
    </lineage>
</organism>
<feature type="compositionally biased region" description="Low complexity" evidence="1">
    <location>
        <begin position="484"/>
        <end position="499"/>
    </location>
</feature>
<evidence type="ECO:0000256" key="1">
    <source>
        <dbReference type="SAM" id="MobiDB-lite"/>
    </source>
</evidence>
<name>A0A849AAH8_9ACTN</name>
<protein>
    <submittedName>
        <fullName evidence="2">NAD(P)/FAD-dependent oxidoreductase</fullName>
    </submittedName>
</protein>
<dbReference type="PANTHER" id="PTHR10668">
    <property type="entry name" value="PHYTOENE DEHYDROGENASE"/>
    <property type="match status" value="1"/>
</dbReference>
<sequence>MNTAADERSLVVVGGGHNGLVAAILAADAGYQVTLLERSGRLGGATQGVAVFSGHNVRLSRYSYLVSLFPDELADRLGITLALASRPVSSYTPVRRRGRDLGLLVQRRPGAATADSFAELTGSSAEYAAWQQFYGELGELAAVLAPALLGPLRRRDELRRAVVDAAGTQIWQDVFEEPIGAAITRRFADDTVRGVVATDALIGTHASLWDETLVANTCFLYHLIGRGTGEWLVPIGGMGSVTDALIARARQAGVTVRTGVTVTGVDETRSEVTLVGHDADGAQLELRADRLAAAVAPSIVDGWLGRPAEPPSGAQLKVNMLLTRLPRLASGVDPEVAFAGTTHLAEDFSALEAAWQTSSAGRIPHPLPAEVYCHSLTDPSIMGGETGATLTLFGLHTPAELFASDPQGGKRQARDSALAALQQYLAEPLQDCLATDADGEFCVEVATPLDLQESIGMPGGHIFHGPLQWPFASDADEAPGAAEASVPDSADGASASPAARRYGVQVRGSRRIVLAGAGSRRGGGVSGLGGAAAIDAVLADR</sequence>
<dbReference type="SUPFAM" id="SSF51905">
    <property type="entry name" value="FAD/NAD(P)-binding domain"/>
    <property type="match status" value="1"/>
</dbReference>
<accession>A0A849AAH8</accession>
<dbReference type="AlphaFoldDB" id="A0A849AAH8"/>
<dbReference type="PANTHER" id="PTHR10668:SF103">
    <property type="entry name" value="PYRIDINE NUCLEOTIDE-DISULFIDE OXIDOREDUCTASE DOMAIN-CONTAINING PROTEIN 2"/>
    <property type="match status" value="1"/>
</dbReference>
<evidence type="ECO:0000313" key="2">
    <source>
        <dbReference type="EMBL" id="NNG36623.1"/>
    </source>
</evidence>
<dbReference type="Gene3D" id="3.40.50.720">
    <property type="entry name" value="NAD(P)-binding Rossmann-like Domain"/>
    <property type="match status" value="1"/>
</dbReference>
<evidence type="ECO:0000313" key="3">
    <source>
        <dbReference type="Proteomes" id="UP000562984"/>
    </source>
</evidence>
<dbReference type="RefSeq" id="WP_171200315.1">
    <property type="nucleotide sequence ID" value="NZ_JABEND010000007.1"/>
</dbReference>
<dbReference type="GO" id="GO:0005829">
    <property type="term" value="C:cytosol"/>
    <property type="evidence" value="ECO:0007669"/>
    <property type="project" value="TreeGrafter"/>
</dbReference>
<feature type="region of interest" description="Disordered" evidence="1">
    <location>
        <begin position="473"/>
        <end position="502"/>
    </location>
</feature>
<dbReference type="Pfam" id="PF12831">
    <property type="entry name" value="FAD_oxidored"/>
    <property type="match status" value="1"/>
</dbReference>
<dbReference type="InterPro" id="IPR036188">
    <property type="entry name" value="FAD/NAD-bd_sf"/>
</dbReference>
<comment type="caution">
    <text evidence="2">The sequence shown here is derived from an EMBL/GenBank/DDBJ whole genome shotgun (WGS) entry which is preliminary data.</text>
</comment>
<keyword evidence="3" id="KW-1185">Reference proteome</keyword>
<dbReference type="EMBL" id="JABEND010000007">
    <property type="protein sequence ID" value="NNG36623.1"/>
    <property type="molecule type" value="Genomic_DNA"/>
</dbReference>